<feature type="binding site" evidence="12">
    <location>
        <position position="95"/>
    </location>
    <ligand>
        <name>UDP-N-acetyl-alpha-D-glucosamine</name>
        <dbReference type="ChEBI" id="CHEBI:57705"/>
    </ligand>
</feature>
<evidence type="ECO:0000256" key="5">
    <source>
        <dbReference type="ARBA" id="ARBA00022679"/>
    </source>
</evidence>
<dbReference type="SUPFAM" id="SSF55205">
    <property type="entry name" value="EPT/RTPC-like"/>
    <property type="match status" value="1"/>
</dbReference>
<comment type="similarity">
    <text evidence="10 12">Belongs to the EPSP synthase family. MurA subfamily.</text>
</comment>
<dbReference type="OrthoDB" id="9803760at2"/>
<dbReference type="GO" id="GO:0051301">
    <property type="term" value="P:cell division"/>
    <property type="evidence" value="ECO:0007669"/>
    <property type="project" value="UniProtKB-KW"/>
</dbReference>
<feature type="binding site" evidence="12">
    <location>
        <begin position="124"/>
        <end position="128"/>
    </location>
    <ligand>
        <name>UDP-N-acetyl-alpha-D-glucosamine</name>
        <dbReference type="ChEBI" id="CHEBI:57705"/>
    </ligand>
</feature>
<evidence type="ECO:0000256" key="8">
    <source>
        <dbReference type="ARBA" id="ARBA00023306"/>
    </source>
</evidence>
<dbReference type="InterPro" id="IPR036968">
    <property type="entry name" value="Enolpyruvate_Tfrase_sf"/>
</dbReference>
<evidence type="ECO:0000313" key="15">
    <source>
        <dbReference type="Proteomes" id="UP000182077"/>
    </source>
</evidence>
<keyword evidence="9 12" id="KW-0961">Cell wall biogenesis/degradation</keyword>
<dbReference type="Gene3D" id="3.65.10.10">
    <property type="entry name" value="Enolpyruvate transferase domain"/>
    <property type="match status" value="2"/>
</dbReference>
<evidence type="ECO:0000256" key="1">
    <source>
        <dbReference type="ARBA" id="ARBA00004496"/>
    </source>
</evidence>
<evidence type="ECO:0000256" key="2">
    <source>
        <dbReference type="ARBA" id="ARBA00004752"/>
    </source>
</evidence>
<dbReference type="Proteomes" id="UP000182077">
    <property type="component" value="Unassembled WGS sequence"/>
</dbReference>
<keyword evidence="8 12" id="KW-0131">Cell cycle</keyword>
<dbReference type="HAMAP" id="MF_00111">
    <property type="entry name" value="MurA"/>
    <property type="match status" value="1"/>
</dbReference>
<dbReference type="GO" id="GO:0019277">
    <property type="term" value="P:UDP-N-acetylgalactosamine biosynthetic process"/>
    <property type="evidence" value="ECO:0007669"/>
    <property type="project" value="InterPro"/>
</dbReference>
<sequence length="433" mass="47003">MEEIIVHGGKQLKGTVHIEGAKNAVLPILAATLLAEEGTTTLSNVPVLSDVFTMNQVIRFLNTDVDFDEEKKEITVNATRQLNVEAPYEYVSQMRASIVVMGPLLARNGHAKVAMPGGCAIGKRPIDLHLKGFQALGAKIIQKNGYIEAIADELIGDTIYLDFPSVGATQNIMMAAVKAKGTTIIENVAREPEIVDLANFLNKMGANIYGAGTETMRIEGVERLHAVSHPIVQDRIEAGTFMVAAAMTEGNVLIDGAIPEHNRPLISKLIEMGVTISEEDEGLRVIGPKTIKATDVKTLPHPGFPTDMQAQMTAIQAVAEGISTTTETVFENRFQHLEEMRRMNAQVKIDNNVALIQGSTDLQGAEVYATDLRAAAALVLAGLRAKGITRVRNLKYLDRGYYQFHKKLQLLGADVERVETDGKKVADKATVLA</sequence>
<comment type="subcellular location">
    <subcellularLocation>
        <location evidence="1 12">Cytoplasm</location>
    </subcellularLocation>
</comment>
<dbReference type="STRING" id="249189.RV04_GL001602"/>
<evidence type="ECO:0000256" key="11">
    <source>
        <dbReference type="ARBA" id="ARBA00047527"/>
    </source>
</evidence>
<evidence type="ECO:0000256" key="3">
    <source>
        <dbReference type="ARBA" id="ARBA00022490"/>
    </source>
</evidence>
<evidence type="ECO:0000256" key="4">
    <source>
        <dbReference type="ARBA" id="ARBA00022618"/>
    </source>
</evidence>
<dbReference type="PANTHER" id="PTHR43783">
    <property type="entry name" value="UDP-N-ACETYLGLUCOSAMINE 1-CARBOXYVINYLTRANSFERASE"/>
    <property type="match status" value="1"/>
</dbReference>
<dbReference type="GO" id="GO:0008760">
    <property type="term" value="F:UDP-N-acetylglucosamine 1-carboxyvinyltransferase activity"/>
    <property type="evidence" value="ECO:0007669"/>
    <property type="project" value="UniProtKB-UniRule"/>
</dbReference>
<evidence type="ECO:0000256" key="12">
    <source>
        <dbReference type="HAMAP-Rule" id="MF_00111"/>
    </source>
</evidence>
<evidence type="ECO:0000256" key="10">
    <source>
        <dbReference type="ARBA" id="ARBA00038367"/>
    </source>
</evidence>
<protein>
    <recommendedName>
        <fullName evidence="12">UDP-N-acetylglucosamine 1-carboxyvinyltransferase</fullName>
        <ecNumber evidence="12">2.5.1.7</ecNumber>
    </recommendedName>
    <alternativeName>
        <fullName evidence="12">Enoylpyruvate transferase</fullName>
    </alternativeName>
    <alternativeName>
        <fullName evidence="12">UDP-N-acetylglucosamine enolpyruvyl transferase</fullName>
        <shortName evidence="12">EPT</shortName>
    </alternativeName>
</protein>
<feature type="active site" description="Proton donor" evidence="12">
    <location>
        <position position="119"/>
    </location>
</feature>
<dbReference type="InterPro" id="IPR013792">
    <property type="entry name" value="RNA3'P_cycl/enolpyr_Trfase_a/b"/>
</dbReference>
<dbReference type="GO" id="GO:0009252">
    <property type="term" value="P:peptidoglycan biosynthetic process"/>
    <property type="evidence" value="ECO:0007669"/>
    <property type="project" value="UniProtKB-UniRule"/>
</dbReference>
<keyword evidence="15" id="KW-1185">Reference proteome</keyword>
<feature type="binding site" evidence="12">
    <location>
        <position position="307"/>
    </location>
    <ligand>
        <name>UDP-N-acetyl-alpha-D-glucosamine</name>
        <dbReference type="ChEBI" id="CHEBI:57705"/>
    </ligand>
</feature>
<evidence type="ECO:0000256" key="6">
    <source>
        <dbReference type="ARBA" id="ARBA00022960"/>
    </source>
</evidence>
<feature type="domain" description="Enolpyruvate transferase" evidence="13">
    <location>
        <begin position="7"/>
        <end position="408"/>
    </location>
</feature>
<dbReference type="AlphaFoldDB" id="A0A1L8TNF0"/>
<dbReference type="GO" id="GO:0005737">
    <property type="term" value="C:cytoplasm"/>
    <property type="evidence" value="ECO:0007669"/>
    <property type="project" value="UniProtKB-SubCell"/>
</dbReference>
<dbReference type="InterPro" id="IPR001986">
    <property type="entry name" value="Enolpyruvate_Tfrase_dom"/>
</dbReference>
<keyword evidence="4 12" id="KW-0132">Cell division</keyword>
<dbReference type="UniPathway" id="UPA00219"/>
<keyword evidence="6 12" id="KW-0133">Cell shape</keyword>
<keyword evidence="12" id="KW-0670">Pyruvate</keyword>
<gene>
    <name evidence="12" type="primary">murA</name>
    <name evidence="14" type="ORF">RV04_GL001602</name>
</gene>
<evidence type="ECO:0000256" key="9">
    <source>
        <dbReference type="ARBA" id="ARBA00023316"/>
    </source>
</evidence>
<feature type="binding site" evidence="12">
    <location>
        <begin position="22"/>
        <end position="23"/>
    </location>
    <ligand>
        <name>phosphoenolpyruvate</name>
        <dbReference type="ChEBI" id="CHEBI:58702"/>
    </ligand>
</feature>
<evidence type="ECO:0000313" key="14">
    <source>
        <dbReference type="EMBL" id="OJG45836.1"/>
    </source>
</evidence>
<comment type="catalytic activity">
    <reaction evidence="11 12">
        <text>phosphoenolpyruvate + UDP-N-acetyl-alpha-D-glucosamine = UDP-N-acetyl-3-O-(1-carboxyvinyl)-alpha-D-glucosamine + phosphate</text>
        <dbReference type="Rhea" id="RHEA:18681"/>
        <dbReference type="ChEBI" id="CHEBI:43474"/>
        <dbReference type="ChEBI" id="CHEBI:57705"/>
        <dbReference type="ChEBI" id="CHEBI:58702"/>
        <dbReference type="ChEBI" id="CHEBI:68483"/>
        <dbReference type="EC" id="2.5.1.7"/>
    </reaction>
</comment>
<evidence type="ECO:0000259" key="13">
    <source>
        <dbReference type="Pfam" id="PF00275"/>
    </source>
</evidence>
<reference evidence="14 15" key="1">
    <citation type="submission" date="2014-12" db="EMBL/GenBank/DDBJ databases">
        <title>Draft genome sequences of 29 type strains of Enterococci.</title>
        <authorList>
            <person name="Zhong Z."/>
            <person name="Sun Z."/>
            <person name="Liu W."/>
            <person name="Zhang W."/>
            <person name="Zhang H."/>
        </authorList>
    </citation>
    <scope>NUCLEOTIDE SEQUENCE [LARGE SCALE GENOMIC DNA]</scope>
    <source>
        <strain evidence="14 15">DSM 17122</strain>
    </source>
</reference>
<dbReference type="GO" id="GO:0071555">
    <property type="term" value="P:cell wall organization"/>
    <property type="evidence" value="ECO:0007669"/>
    <property type="project" value="UniProtKB-KW"/>
</dbReference>
<dbReference type="FunFam" id="3.65.10.10:FF:000001">
    <property type="entry name" value="UDP-N-acetylglucosamine 1-carboxyvinyltransferase"/>
    <property type="match status" value="1"/>
</dbReference>
<dbReference type="InterPro" id="IPR005750">
    <property type="entry name" value="UDP_GlcNAc_COvinyl_MurA"/>
</dbReference>
<keyword evidence="3 12" id="KW-0963">Cytoplasm</keyword>
<accession>A0A1L8TNF0</accession>
<dbReference type="NCBIfam" id="TIGR01072">
    <property type="entry name" value="murA"/>
    <property type="match status" value="1"/>
</dbReference>
<comment type="pathway">
    <text evidence="2 12">Cell wall biogenesis; peptidoglycan biosynthesis.</text>
</comment>
<dbReference type="EC" id="2.5.1.7" evidence="12"/>
<comment type="caution">
    <text evidence="12">Lacks conserved residue(s) required for the propagation of feature annotation.</text>
</comment>
<evidence type="ECO:0000256" key="7">
    <source>
        <dbReference type="ARBA" id="ARBA00022984"/>
    </source>
</evidence>
<keyword evidence="5 12" id="KW-0808">Transferase</keyword>
<dbReference type="GO" id="GO:0008360">
    <property type="term" value="P:regulation of cell shape"/>
    <property type="evidence" value="ECO:0007669"/>
    <property type="project" value="UniProtKB-KW"/>
</dbReference>
<comment type="function">
    <text evidence="12">Cell wall formation. Adds enolpyruvyl to UDP-N-acetylglucosamine.</text>
</comment>
<comment type="caution">
    <text evidence="14">The sequence shown here is derived from an EMBL/GenBank/DDBJ whole genome shotgun (WGS) entry which is preliminary data.</text>
</comment>
<dbReference type="EMBL" id="JXKQ01000004">
    <property type="protein sequence ID" value="OJG45836.1"/>
    <property type="molecule type" value="Genomic_DNA"/>
</dbReference>
<keyword evidence="7 12" id="KW-0573">Peptidoglycan synthesis</keyword>
<feature type="modified residue" description="2-(S-cysteinyl)pyruvic acid O-phosphothioketal" evidence="12">
    <location>
        <position position="119"/>
    </location>
</feature>
<dbReference type="CDD" id="cd01555">
    <property type="entry name" value="UdpNAET"/>
    <property type="match status" value="1"/>
</dbReference>
<proteinExistence type="inferred from homology"/>
<dbReference type="Pfam" id="PF00275">
    <property type="entry name" value="EPSP_synthase"/>
    <property type="match status" value="1"/>
</dbReference>
<name>A0A1L8TNF0_9ENTE</name>
<dbReference type="RefSeq" id="WP_071857502.1">
    <property type="nucleotide sequence ID" value="NZ_JBHSHK010000009.1"/>
</dbReference>
<organism evidence="14 15">
    <name type="scientific">Enterococcus hermanniensis</name>
    <dbReference type="NCBI Taxonomy" id="249189"/>
    <lineage>
        <taxon>Bacteria</taxon>
        <taxon>Bacillati</taxon>
        <taxon>Bacillota</taxon>
        <taxon>Bacilli</taxon>
        <taxon>Lactobacillales</taxon>
        <taxon>Enterococcaceae</taxon>
        <taxon>Enterococcus</taxon>
    </lineage>
</organism>
<dbReference type="NCBIfam" id="NF006873">
    <property type="entry name" value="PRK09369.1"/>
    <property type="match status" value="1"/>
</dbReference>
<dbReference type="PANTHER" id="PTHR43783:SF1">
    <property type="entry name" value="UDP-N-ACETYLGLUCOSAMINE 1-CARBOXYVINYLTRANSFERASE"/>
    <property type="match status" value="1"/>
</dbReference>
<feature type="binding site" evidence="12">
    <location>
        <position position="329"/>
    </location>
    <ligand>
        <name>UDP-N-acetyl-alpha-D-glucosamine</name>
        <dbReference type="ChEBI" id="CHEBI:57705"/>
    </ligand>
</feature>
<dbReference type="InterPro" id="IPR050068">
    <property type="entry name" value="MurA_subfamily"/>
</dbReference>